<accession>A0A7C5VK92</accession>
<sequence>MKGRILALMLLLASVSVAQGAYWSRPQENEPYSVVYRKTGSPPPPSAPAPQPEQGSPSTAPPAYVPFAPLPSSSSPGAEETAEALPPGLLFRAELMTGVLATPLMDTPILAKAKPGWCGREECPELLLLGTATYSPNGRALLLFSYALEGGKPKGVRAVAFDPKDKLYGVTGKVTEVAPTLAADLLRATVSGLADWVRSLERQGRVSLLPGGGVATEFQAPPFWAFSLGRIGGVLALPQESTAIVRALVRGAGEEILVATLDELPEERRP</sequence>
<dbReference type="AlphaFoldDB" id="A0A7C5VK92"/>
<evidence type="ECO:0000313" key="3">
    <source>
        <dbReference type="EMBL" id="HHM68494.1"/>
    </source>
</evidence>
<proteinExistence type="predicted"/>
<reference evidence="3" key="1">
    <citation type="journal article" date="2020" name="mSystems">
        <title>Genome- and Community-Level Interaction Insights into Carbon Utilization and Element Cycling Functions of Hydrothermarchaeota in Hydrothermal Sediment.</title>
        <authorList>
            <person name="Zhou Z."/>
            <person name="Liu Y."/>
            <person name="Xu W."/>
            <person name="Pan J."/>
            <person name="Luo Z.H."/>
            <person name="Li M."/>
        </authorList>
    </citation>
    <scope>NUCLEOTIDE SEQUENCE [LARGE SCALE GENOMIC DNA]</scope>
    <source>
        <strain evidence="3">SpSt-1071</strain>
    </source>
</reference>
<feature type="signal peptide" evidence="2">
    <location>
        <begin position="1"/>
        <end position="20"/>
    </location>
</feature>
<gene>
    <name evidence="3" type="ORF">ENM28_07315</name>
</gene>
<dbReference type="EMBL" id="DRXE01000259">
    <property type="protein sequence ID" value="HHM68494.1"/>
    <property type="molecule type" value="Genomic_DNA"/>
</dbReference>
<protein>
    <submittedName>
        <fullName evidence="3">Uncharacterized protein</fullName>
    </submittedName>
</protein>
<name>A0A7C5VK92_9DEIN</name>
<evidence type="ECO:0000256" key="2">
    <source>
        <dbReference type="SAM" id="SignalP"/>
    </source>
</evidence>
<comment type="caution">
    <text evidence="3">The sequence shown here is derived from an EMBL/GenBank/DDBJ whole genome shotgun (WGS) entry which is preliminary data.</text>
</comment>
<feature type="compositionally biased region" description="Pro residues" evidence="1">
    <location>
        <begin position="41"/>
        <end position="51"/>
    </location>
</feature>
<feature type="chain" id="PRO_5028429377" evidence="2">
    <location>
        <begin position="21"/>
        <end position="270"/>
    </location>
</feature>
<evidence type="ECO:0000256" key="1">
    <source>
        <dbReference type="SAM" id="MobiDB-lite"/>
    </source>
</evidence>
<feature type="region of interest" description="Disordered" evidence="1">
    <location>
        <begin position="34"/>
        <end position="83"/>
    </location>
</feature>
<organism evidence="3">
    <name type="scientific">Thermus caliditerrae</name>
    <dbReference type="NCBI Taxonomy" id="1330700"/>
    <lineage>
        <taxon>Bacteria</taxon>
        <taxon>Thermotogati</taxon>
        <taxon>Deinococcota</taxon>
        <taxon>Deinococci</taxon>
        <taxon>Thermales</taxon>
        <taxon>Thermaceae</taxon>
        <taxon>Thermus</taxon>
    </lineage>
</organism>
<keyword evidence="2" id="KW-0732">Signal</keyword>